<accession>A0ABS9N2A8</accession>
<sequence>MTPGRNEEPVRSAENEKAVTDLARLMVDRATMVEPSVDAEKALFPVLASAFFRDRRRALAGARPGGPLEFGAAEAVLLLTPLMLETARVVWAYLVEDATRRGISWSGEAARQIFGDQAASPNMEQPGDSTPLTLTVGQWNHVHQLVTQVLTGPGKLPASRAVLLADAVVGRGRLGEGPQA</sequence>
<keyword evidence="2" id="KW-1185">Reference proteome</keyword>
<proteinExistence type="predicted"/>
<dbReference type="RefSeq" id="WP_238679213.1">
    <property type="nucleotide sequence ID" value="NZ_JAKKFD010000022.1"/>
</dbReference>
<gene>
    <name evidence="1" type="ORF">NIE79_002200</name>
</gene>
<dbReference type="Proteomes" id="UP001201629">
    <property type="component" value="Unassembled WGS sequence"/>
</dbReference>
<protein>
    <submittedName>
        <fullName evidence="1">Uncharacterized protein</fullName>
    </submittedName>
</protein>
<dbReference type="EMBL" id="JAKKFD010000022">
    <property type="protein sequence ID" value="MCG5444056.1"/>
    <property type="molecule type" value="Genomic_DNA"/>
</dbReference>
<evidence type="ECO:0000313" key="2">
    <source>
        <dbReference type="Proteomes" id="UP001201629"/>
    </source>
</evidence>
<organism evidence="1 2">
    <name type="scientific">Micromonospora trifolii</name>
    <dbReference type="NCBI Taxonomy" id="2911208"/>
    <lineage>
        <taxon>Bacteria</taxon>
        <taxon>Bacillati</taxon>
        <taxon>Actinomycetota</taxon>
        <taxon>Actinomycetes</taxon>
        <taxon>Micromonosporales</taxon>
        <taxon>Micromonosporaceae</taxon>
        <taxon>Micromonospora</taxon>
    </lineage>
</organism>
<comment type="caution">
    <text evidence="1">The sequence shown here is derived from an EMBL/GenBank/DDBJ whole genome shotgun (WGS) entry which is preliminary data.</text>
</comment>
<reference evidence="1 2" key="1">
    <citation type="submission" date="2022-01" db="EMBL/GenBank/DDBJ databases">
        <authorList>
            <person name="Riesco R."/>
            <person name="Trujillo M.E."/>
        </authorList>
    </citation>
    <scope>NUCLEOTIDE SEQUENCE [LARGE SCALE GENOMIC DNA]</scope>
    <source>
        <strain evidence="1 2">NIE79</strain>
    </source>
</reference>
<evidence type="ECO:0000313" key="1">
    <source>
        <dbReference type="EMBL" id="MCG5444056.1"/>
    </source>
</evidence>
<name>A0ABS9N2A8_9ACTN</name>